<accession>A0A7J4XIH5</accession>
<organism evidence="2 3">
    <name type="scientific">Bacteroides salyersiae</name>
    <dbReference type="NCBI Taxonomy" id="291644"/>
    <lineage>
        <taxon>Bacteria</taxon>
        <taxon>Pseudomonadati</taxon>
        <taxon>Bacteroidota</taxon>
        <taxon>Bacteroidia</taxon>
        <taxon>Bacteroidales</taxon>
        <taxon>Bacteroidaceae</taxon>
        <taxon>Bacteroides</taxon>
    </lineage>
</organism>
<sequence length="135" mass="15504">MRKKCSIILLLLFYSGISMCTAQQIAIKTNLMYGIYFRMPNAGIELGVSPRSSLELNGGYNWFTPKKSGTHKKLVHWLGVSEYRYWTCERFTRHFGSISYGYHFFLGNNRSFFPVSAPVIGWLQNIKEAIVVHGI</sequence>
<protein>
    <submittedName>
        <fullName evidence="2">DUF3575 domain-containing protein</fullName>
    </submittedName>
</protein>
<comment type="caution">
    <text evidence="2">The sequence shown here is derived from an EMBL/GenBank/DDBJ whole genome shotgun (WGS) entry which is preliminary data.</text>
</comment>
<evidence type="ECO:0000313" key="3">
    <source>
        <dbReference type="Proteomes" id="UP000422221"/>
    </source>
</evidence>
<feature type="chain" id="PRO_5029810464" evidence="1">
    <location>
        <begin position="21"/>
        <end position="135"/>
    </location>
</feature>
<dbReference type="InterPro" id="IPR021958">
    <property type="entry name" value="DUF3575"/>
</dbReference>
<dbReference type="AlphaFoldDB" id="A0A7J4XIH5"/>
<dbReference type="Proteomes" id="UP000422221">
    <property type="component" value="Unassembled WGS sequence"/>
</dbReference>
<evidence type="ECO:0000313" key="2">
    <source>
        <dbReference type="EMBL" id="KAA3764602.1"/>
    </source>
</evidence>
<proteinExistence type="predicted"/>
<keyword evidence="1" id="KW-0732">Signal</keyword>
<dbReference type="RefSeq" id="WP_130058297.1">
    <property type="nucleotide sequence ID" value="NZ_RCXT01000003.1"/>
</dbReference>
<reference evidence="2 3" key="1">
    <citation type="journal article" date="2019" name="Nat. Med.">
        <title>A library of human gut bacterial isolates paired with longitudinal multiomics data enables mechanistic microbiome research.</title>
        <authorList>
            <person name="Poyet M."/>
            <person name="Groussin M."/>
            <person name="Gibbons S.M."/>
            <person name="Avila-Pacheco J."/>
            <person name="Jiang X."/>
            <person name="Kearney S.M."/>
            <person name="Perrotta A.R."/>
            <person name="Berdy B."/>
            <person name="Zhao S."/>
            <person name="Lieberman T.D."/>
            <person name="Swanson P.K."/>
            <person name="Smith M."/>
            <person name="Roesemann S."/>
            <person name="Alexander J.E."/>
            <person name="Rich S.A."/>
            <person name="Livny J."/>
            <person name="Vlamakis H."/>
            <person name="Clish C."/>
            <person name="Bullock K."/>
            <person name="Deik A."/>
            <person name="Scott J."/>
            <person name="Pierce K.A."/>
            <person name="Xavier R.J."/>
            <person name="Alm E.J."/>
        </authorList>
    </citation>
    <scope>NUCLEOTIDE SEQUENCE [LARGE SCALE GENOMIC DNA]</scope>
    <source>
        <strain evidence="2 3">BIOML-A10</strain>
    </source>
</reference>
<dbReference type="EMBL" id="VWMK01000011">
    <property type="protein sequence ID" value="KAA3764602.1"/>
    <property type="molecule type" value="Genomic_DNA"/>
</dbReference>
<feature type="signal peptide" evidence="1">
    <location>
        <begin position="1"/>
        <end position="20"/>
    </location>
</feature>
<evidence type="ECO:0000256" key="1">
    <source>
        <dbReference type="SAM" id="SignalP"/>
    </source>
</evidence>
<dbReference type="Pfam" id="PF12099">
    <property type="entry name" value="DUF3575"/>
    <property type="match status" value="1"/>
</dbReference>
<name>A0A7J4XIH5_9BACE</name>
<gene>
    <name evidence="2" type="ORF">F3F73_12160</name>
</gene>